<dbReference type="Pfam" id="PF00320">
    <property type="entry name" value="GATA"/>
    <property type="match status" value="1"/>
</dbReference>
<dbReference type="InParanoid" id="T1EHN2"/>
<keyword evidence="2" id="KW-0479">Metal-binding</keyword>
<dbReference type="PANTHER" id="PTHR10071:SF281">
    <property type="entry name" value="BOX A-BINDING FACTOR-RELATED"/>
    <property type="match status" value="1"/>
</dbReference>
<dbReference type="GO" id="GO:0043565">
    <property type="term" value="F:sequence-specific DNA binding"/>
    <property type="evidence" value="ECO:0007669"/>
    <property type="project" value="InterPro"/>
</dbReference>
<evidence type="ECO:0000259" key="7">
    <source>
        <dbReference type="PROSITE" id="PS50114"/>
    </source>
</evidence>
<dbReference type="SUPFAM" id="SSF57716">
    <property type="entry name" value="Glucocorticoid receptor-like (DNA-binding domain)"/>
    <property type="match status" value="1"/>
</dbReference>
<dbReference type="STRING" id="6412.T1EHN2"/>
<dbReference type="CDD" id="cd00202">
    <property type="entry name" value="ZnF_GATA"/>
    <property type="match status" value="1"/>
</dbReference>
<proteinExistence type="predicted"/>
<dbReference type="GeneID" id="20196082"/>
<dbReference type="EMBL" id="KB096983">
    <property type="protein sequence ID" value="ESO00314.1"/>
    <property type="molecule type" value="Genomic_DNA"/>
</dbReference>
<evidence type="ECO:0000313" key="10">
    <source>
        <dbReference type="Proteomes" id="UP000015101"/>
    </source>
</evidence>
<keyword evidence="4" id="KW-0862">Zinc</keyword>
<dbReference type="OrthoDB" id="515401at2759"/>
<name>T1EHN2_HELRO</name>
<evidence type="ECO:0000256" key="1">
    <source>
        <dbReference type="ARBA" id="ARBA00004123"/>
    </source>
</evidence>
<dbReference type="CTD" id="20196082"/>
<dbReference type="RefSeq" id="XP_009021748.1">
    <property type="nucleotide sequence ID" value="XM_009023500.1"/>
</dbReference>
<dbReference type="EnsemblMetazoa" id="HelroT128502">
    <property type="protein sequence ID" value="HelroP128502"/>
    <property type="gene ID" value="HelroG128502"/>
</dbReference>
<dbReference type="FunFam" id="3.30.50.10:FF:000181">
    <property type="entry name" value="Uncharacterized protein"/>
    <property type="match status" value="1"/>
</dbReference>
<comment type="subcellular location">
    <subcellularLocation>
        <location evidence="1">Nucleus</location>
    </subcellularLocation>
</comment>
<dbReference type="HOGENOM" id="CLU_200842_1_1_1"/>
<dbReference type="InterPro" id="IPR000679">
    <property type="entry name" value="Znf_GATA"/>
</dbReference>
<dbReference type="PANTHER" id="PTHR10071">
    <property type="entry name" value="TRANSCRIPTION FACTOR GATA FAMILY MEMBER"/>
    <property type="match status" value="1"/>
</dbReference>
<evidence type="ECO:0000256" key="3">
    <source>
        <dbReference type="ARBA" id="ARBA00022771"/>
    </source>
</evidence>
<dbReference type="InterPro" id="IPR039355">
    <property type="entry name" value="Transcription_factor_GATA"/>
</dbReference>
<dbReference type="Gene3D" id="3.30.50.10">
    <property type="entry name" value="Erythroid Transcription Factor GATA-1, subunit A"/>
    <property type="match status" value="1"/>
</dbReference>
<dbReference type="GO" id="GO:0003700">
    <property type="term" value="F:DNA-binding transcription factor activity"/>
    <property type="evidence" value="ECO:0007669"/>
    <property type="project" value="InterPro"/>
</dbReference>
<dbReference type="GO" id="GO:0005634">
    <property type="term" value="C:nucleus"/>
    <property type="evidence" value="ECO:0007669"/>
    <property type="project" value="UniProtKB-SubCell"/>
</dbReference>
<dbReference type="PRINTS" id="PR00619">
    <property type="entry name" value="GATAZNFINGER"/>
</dbReference>
<dbReference type="Proteomes" id="UP000015101">
    <property type="component" value="Unassembled WGS sequence"/>
</dbReference>
<accession>T1EHN2</accession>
<evidence type="ECO:0000256" key="4">
    <source>
        <dbReference type="ARBA" id="ARBA00022833"/>
    </source>
</evidence>
<dbReference type="GO" id="GO:0008270">
    <property type="term" value="F:zinc ion binding"/>
    <property type="evidence" value="ECO:0007669"/>
    <property type="project" value="UniProtKB-KW"/>
</dbReference>
<feature type="domain" description="GATA-type" evidence="7">
    <location>
        <begin position="1"/>
        <end position="54"/>
    </location>
</feature>
<reference evidence="10" key="1">
    <citation type="submission" date="2012-12" db="EMBL/GenBank/DDBJ databases">
        <authorList>
            <person name="Hellsten U."/>
            <person name="Grimwood J."/>
            <person name="Chapman J.A."/>
            <person name="Shapiro H."/>
            <person name="Aerts A."/>
            <person name="Otillar R.P."/>
            <person name="Terry A.Y."/>
            <person name="Boore J.L."/>
            <person name="Simakov O."/>
            <person name="Marletaz F."/>
            <person name="Cho S.-J."/>
            <person name="Edsinger-Gonzales E."/>
            <person name="Havlak P."/>
            <person name="Kuo D.-H."/>
            <person name="Larsson T."/>
            <person name="Lv J."/>
            <person name="Arendt D."/>
            <person name="Savage R."/>
            <person name="Osoegawa K."/>
            <person name="de Jong P."/>
            <person name="Lindberg D.R."/>
            <person name="Seaver E.C."/>
            <person name="Weisblat D.A."/>
            <person name="Putnam N.H."/>
            <person name="Grigoriev I.V."/>
            <person name="Rokhsar D.S."/>
        </authorList>
    </citation>
    <scope>NUCLEOTIDE SEQUENCE</scope>
</reference>
<evidence type="ECO:0000256" key="2">
    <source>
        <dbReference type="ARBA" id="ARBA00022723"/>
    </source>
</evidence>
<dbReference type="SMART" id="SM00401">
    <property type="entry name" value="ZnF_GATA"/>
    <property type="match status" value="1"/>
</dbReference>
<evidence type="ECO:0000256" key="6">
    <source>
        <dbReference type="PROSITE-ProRule" id="PRU00094"/>
    </source>
</evidence>
<dbReference type="AlphaFoldDB" id="T1EHN2"/>
<sequence>RKKGSVCSNCGSAASTLWRRNMLGETVCNACGLYHKLHGINRPMTMRKDAIQTRKRR</sequence>
<organism evidence="9 10">
    <name type="scientific">Helobdella robusta</name>
    <name type="common">Californian leech</name>
    <dbReference type="NCBI Taxonomy" id="6412"/>
    <lineage>
        <taxon>Eukaryota</taxon>
        <taxon>Metazoa</taxon>
        <taxon>Spiralia</taxon>
        <taxon>Lophotrochozoa</taxon>
        <taxon>Annelida</taxon>
        <taxon>Clitellata</taxon>
        <taxon>Hirudinea</taxon>
        <taxon>Rhynchobdellida</taxon>
        <taxon>Glossiphoniidae</taxon>
        <taxon>Helobdella</taxon>
    </lineage>
</organism>
<keyword evidence="10" id="KW-1185">Reference proteome</keyword>
<keyword evidence="5" id="KW-0539">Nucleus</keyword>
<dbReference type="OMA" id="MYKGREC"/>
<dbReference type="EMBL" id="AMQM01005566">
    <property type="status" value="NOT_ANNOTATED_CDS"/>
    <property type="molecule type" value="Genomic_DNA"/>
</dbReference>
<dbReference type="PROSITE" id="PS50114">
    <property type="entry name" value="GATA_ZN_FINGER_2"/>
    <property type="match status" value="1"/>
</dbReference>
<reference evidence="9" key="3">
    <citation type="submission" date="2015-06" db="UniProtKB">
        <authorList>
            <consortium name="EnsemblMetazoa"/>
        </authorList>
    </citation>
    <scope>IDENTIFICATION</scope>
</reference>
<dbReference type="GO" id="GO:0006357">
    <property type="term" value="P:regulation of transcription by RNA polymerase II"/>
    <property type="evidence" value="ECO:0007669"/>
    <property type="project" value="InterPro"/>
</dbReference>
<evidence type="ECO:0000313" key="8">
    <source>
        <dbReference type="EMBL" id="ESO00314.1"/>
    </source>
</evidence>
<evidence type="ECO:0000256" key="5">
    <source>
        <dbReference type="ARBA" id="ARBA00023242"/>
    </source>
</evidence>
<dbReference type="KEGG" id="hro:HELRODRAFT_128502"/>
<dbReference type="eggNOG" id="KOG1601">
    <property type="taxonomic scope" value="Eukaryota"/>
</dbReference>
<evidence type="ECO:0000313" key="9">
    <source>
        <dbReference type="EnsemblMetazoa" id="HelroP128502"/>
    </source>
</evidence>
<gene>
    <name evidence="9" type="primary">20196082</name>
    <name evidence="8" type="ORF">HELRODRAFT_128502</name>
</gene>
<reference evidence="8 10" key="2">
    <citation type="journal article" date="2013" name="Nature">
        <title>Insights into bilaterian evolution from three spiralian genomes.</title>
        <authorList>
            <person name="Simakov O."/>
            <person name="Marletaz F."/>
            <person name="Cho S.J."/>
            <person name="Edsinger-Gonzales E."/>
            <person name="Havlak P."/>
            <person name="Hellsten U."/>
            <person name="Kuo D.H."/>
            <person name="Larsson T."/>
            <person name="Lv J."/>
            <person name="Arendt D."/>
            <person name="Savage R."/>
            <person name="Osoegawa K."/>
            <person name="de Jong P."/>
            <person name="Grimwood J."/>
            <person name="Chapman J.A."/>
            <person name="Shapiro H."/>
            <person name="Aerts A."/>
            <person name="Otillar R.P."/>
            <person name="Terry A.Y."/>
            <person name="Boore J.L."/>
            <person name="Grigoriev I.V."/>
            <person name="Lindberg D.R."/>
            <person name="Seaver E.C."/>
            <person name="Weisblat D.A."/>
            <person name="Putnam N.H."/>
            <person name="Rokhsar D.S."/>
        </authorList>
    </citation>
    <scope>NUCLEOTIDE SEQUENCE</scope>
</reference>
<keyword evidence="3 6" id="KW-0863">Zinc-finger</keyword>
<dbReference type="PROSITE" id="PS00344">
    <property type="entry name" value="GATA_ZN_FINGER_1"/>
    <property type="match status" value="1"/>
</dbReference>
<dbReference type="InterPro" id="IPR013088">
    <property type="entry name" value="Znf_NHR/GATA"/>
</dbReference>
<protein>
    <recommendedName>
        <fullName evidence="7">GATA-type domain-containing protein</fullName>
    </recommendedName>
</protein>